<gene>
    <name evidence="1" type="ORF">F9L07_28525</name>
</gene>
<name>A0A7J5DQN4_NOCSI</name>
<reference evidence="1 2" key="1">
    <citation type="submission" date="2019-09" db="EMBL/GenBank/DDBJ databases">
        <title>Pimelobacter sp. isolated from Paulinella.</title>
        <authorList>
            <person name="Jeong S.E."/>
        </authorList>
    </citation>
    <scope>NUCLEOTIDE SEQUENCE [LARGE SCALE GENOMIC DNA]</scope>
    <source>
        <strain evidence="1 2">Pch-N</strain>
    </source>
</reference>
<dbReference type="EMBL" id="WBVM01000007">
    <property type="protein sequence ID" value="KAB2806981.1"/>
    <property type="molecule type" value="Genomic_DNA"/>
</dbReference>
<dbReference type="RefSeq" id="WP_151583311.1">
    <property type="nucleotide sequence ID" value="NZ_WBVM01000007.1"/>
</dbReference>
<organism evidence="1 2">
    <name type="scientific">Nocardioides simplex</name>
    <name type="common">Arthrobacter simplex</name>
    <dbReference type="NCBI Taxonomy" id="2045"/>
    <lineage>
        <taxon>Bacteria</taxon>
        <taxon>Bacillati</taxon>
        <taxon>Actinomycetota</taxon>
        <taxon>Actinomycetes</taxon>
        <taxon>Propionibacteriales</taxon>
        <taxon>Nocardioidaceae</taxon>
        <taxon>Pimelobacter</taxon>
    </lineage>
</organism>
<accession>A0A7J5DQN4</accession>
<evidence type="ECO:0000313" key="2">
    <source>
        <dbReference type="Proteomes" id="UP000449906"/>
    </source>
</evidence>
<dbReference type="AlphaFoldDB" id="A0A7J5DQN4"/>
<evidence type="ECO:0000313" key="1">
    <source>
        <dbReference type="EMBL" id="KAB2806981.1"/>
    </source>
</evidence>
<sequence length="427" mass="48394">MTPTAQTDNPLVKVVRDLTEIERCYDELRAQAIASGDDPDIPGGAAMVALGPVADLETWAHLLDATESYADHPDARLRRRPYTSVDDEEDDEDRWPPQQIIGYWVGEWRRRRGEDYDGLHRTPGSDLNYLRGALGWAQEHEASAFPRFAADVRRARLTAENIVAEGRRSDRSRIVCDRDYCTKKPRLVRTYAPRFLVGWTCTTCHDHTPAEYRCEDRNHLVPASELACTRMVGAKGARHACGSRTRPVTPPPAACCNPRCPAFAPPVEIHASAPERDGWKCPACKHRYDDQELQRAHARMLWRPEADRLVRLQEAVATLKAQGRGERTVRRWLAPRLELVDRCTECAALWPVEEYPACPADLPPEEPGGDPVTCGGILDEHWHGDAEAVVEGWCDIATHTTWLWWPDLWRLHLTTRSTRRDKARLTA</sequence>
<proteinExistence type="predicted"/>
<protein>
    <submittedName>
        <fullName evidence="1">Uncharacterized protein</fullName>
    </submittedName>
</protein>
<dbReference type="Proteomes" id="UP000449906">
    <property type="component" value="Unassembled WGS sequence"/>
</dbReference>
<comment type="caution">
    <text evidence="1">The sequence shown here is derived from an EMBL/GenBank/DDBJ whole genome shotgun (WGS) entry which is preliminary data.</text>
</comment>